<proteinExistence type="predicted"/>
<protein>
    <submittedName>
        <fullName evidence="2">Uncharacterized protein</fullName>
    </submittedName>
</protein>
<keyword evidence="1" id="KW-1133">Transmembrane helix</keyword>
<evidence type="ECO:0000256" key="1">
    <source>
        <dbReference type="SAM" id="Phobius"/>
    </source>
</evidence>
<sequence>MEGVALVIARARYVPLVSSALVGGATCTVIVVLAVAHHHRTATRKARQRLPEAVDEPLFSADALAGFPMEAFRPLLLAPDPLT</sequence>
<keyword evidence="1" id="KW-0472">Membrane</keyword>
<gene>
    <name evidence="2" type="ORF">NON19_26010</name>
</gene>
<evidence type="ECO:0000313" key="2">
    <source>
        <dbReference type="EMBL" id="MCQ4045392.1"/>
    </source>
</evidence>
<dbReference type="EMBL" id="JANFNH010000041">
    <property type="protein sequence ID" value="MCQ4045392.1"/>
    <property type="molecule type" value="Genomic_DNA"/>
</dbReference>
<comment type="caution">
    <text evidence="2">The sequence shown here is derived from an EMBL/GenBank/DDBJ whole genome shotgun (WGS) entry which is preliminary data.</text>
</comment>
<accession>A0ABT1PJ50</accession>
<evidence type="ECO:0000313" key="3">
    <source>
        <dbReference type="Proteomes" id="UP001206206"/>
    </source>
</evidence>
<name>A0ABT1PJ50_9ACTN</name>
<keyword evidence="3" id="KW-1185">Reference proteome</keyword>
<keyword evidence="1" id="KW-0812">Transmembrane</keyword>
<dbReference type="Proteomes" id="UP001206206">
    <property type="component" value="Unassembled WGS sequence"/>
</dbReference>
<reference evidence="2 3" key="1">
    <citation type="submission" date="2022-06" db="EMBL/GenBank/DDBJ databases">
        <title>Draft genome sequence of type strain Streptomyces rubrisoli DSM 42083.</title>
        <authorList>
            <person name="Duangmal K."/>
            <person name="Klaysubun C."/>
        </authorList>
    </citation>
    <scope>NUCLEOTIDE SEQUENCE [LARGE SCALE GENOMIC DNA]</scope>
    <source>
        <strain evidence="2 3">DSM 42083</strain>
    </source>
</reference>
<organism evidence="2 3">
    <name type="scientific">Streptantibioticus rubrisoli</name>
    <dbReference type="NCBI Taxonomy" id="1387313"/>
    <lineage>
        <taxon>Bacteria</taxon>
        <taxon>Bacillati</taxon>
        <taxon>Actinomycetota</taxon>
        <taxon>Actinomycetes</taxon>
        <taxon>Kitasatosporales</taxon>
        <taxon>Streptomycetaceae</taxon>
        <taxon>Streptantibioticus</taxon>
    </lineage>
</organism>
<feature type="transmembrane region" description="Helical" evidence="1">
    <location>
        <begin position="12"/>
        <end position="36"/>
    </location>
</feature>